<protein>
    <submittedName>
        <fullName evidence="1">Uncharacterized protein</fullName>
    </submittedName>
</protein>
<name>A0A520S3T2_9GAMM</name>
<reference evidence="1 2" key="1">
    <citation type="submission" date="2019-02" db="EMBL/GenBank/DDBJ databases">
        <title>Prokaryotic population dynamics and viral predation in marine succession experiment using metagenomics: the confinement effect.</title>
        <authorList>
            <person name="Haro-Moreno J.M."/>
            <person name="Rodriguez-Valera F."/>
            <person name="Lopez-Perez M."/>
        </authorList>
    </citation>
    <scope>NUCLEOTIDE SEQUENCE [LARGE SCALE GENOMIC DNA]</scope>
    <source>
        <strain evidence="1">MED-G157</strain>
    </source>
</reference>
<dbReference type="AlphaFoldDB" id="A0A520S3T2"/>
<comment type="caution">
    <text evidence="1">The sequence shown here is derived from an EMBL/GenBank/DDBJ whole genome shotgun (WGS) entry which is preliminary data.</text>
</comment>
<proteinExistence type="predicted"/>
<dbReference type="Proteomes" id="UP000316199">
    <property type="component" value="Unassembled WGS sequence"/>
</dbReference>
<sequence>MSEHGLIQTPLAPIALMACESGRKFGEEVANRLGQKLIPSMETWFAYGEGKVVGTSAVIHEETPGWHHCCHIEDVLSQVIEKINSRGSMTEI</sequence>
<dbReference type="EMBL" id="SHAG01000005">
    <property type="protein sequence ID" value="RZO77096.1"/>
    <property type="molecule type" value="Genomic_DNA"/>
</dbReference>
<evidence type="ECO:0000313" key="1">
    <source>
        <dbReference type="EMBL" id="RZO77096.1"/>
    </source>
</evidence>
<gene>
    <name evidence="1" type="ORF">EVA68_02470</name>
</gene>
<accession>A0A520S3T2</accession>
<evidence type="ECO:0000313" key="2">
    <source>
        <dbReference type="Proteomes" id="UP000316199"/>
    </source>
</evidence>
<organism evidence="1 2">
    <name type="scientific">OM182 bacterium</name>
    <dbReference type="NCBI Taxonomy" id="2510334"/>
    <lineage>
        <taxon>Bacteria</taxon>
        <taxon>Pseudomonadati</taxon>
        <taxon>Pseudomonadota</taxon>
        <taxon>Gammaproteobacteria</taxon>
        <taxon>OMG group</taxon>
        <taxon>OM182 clade</taxon>
    </lineage>
</organism>